<accession>A0ABM6RR15</accession>
<dbReference type="SMART" id="SM00421">
    <property type="entry name" value="HTH_LUXR"/>
    <property type="match status" value="1"/>
</dbReference>
<dbReference type="Gene3D" id="1.10.10.10">
    <property type="entry name" value="Winged helix-like DNA-binding domain superfamily/Winged helix DNA-binding domain"/>
    <property type="match status" value="1"/>
</dbReference>
<gene>
    <name evidence="6" type="ORF">BXT84_07745</name>
</gene>
<dbReference type="PANTHER" id="PTHR44688:SF16">
    <property type="entry name" value="DNA-BINDING TRANSCRIPTIONAL ACTIVATOR DEVR_DOSR"/>
    <property type="match status" value="1"/>
</dbReference>
<evidence type="ECO:0000259" key="5">
    <source>
        <dbReference type="PROSITE" id="PS50112"/>
    </source>
</evidence>
<dbReference type="PRINTS" id="PR00038">
    <property type="entry name" value="HTHLUXR"/>
</dbReference>
<evidence type="ECO:0000256" key="1">
    <source>
        <dbReference type="ARBA" id="ARBA00023015"/>
    </source>
</evidence>
<dbReference type="PROSITE" id="PS50043">
    <property type="entry name" value="HTH_LUXR_2"/>
    <property type="match status" value="1"/>
</dbReference>
<protein>
    <recommendedName>
        <fullName evidence="8">HTH luxR-type domain-containing protein</fullName>
    </recommendedName>
</protein>
<reference evidence="6 7" key="1">
    <citation type="journal article" date="2019" name="Sci. Rep.">
        <title>Sulfobacillus thermotolerans: new insights into resistance and metabolic capacities of acidophilic chemolithotrophs.</title>
        <authorList>
            <person name="Panyushkina A.E."/>
            <person name="Babenko V.V."/>
            <person name="Nikitina A.S."/>
            <person name="Selezneva O.V."/>
            <person name="Tsaplina I.A."/>
            <person name="Letarova M.A."/>
            <person name="Kostryukova E.S."/>
            <person name="Letarov A.V."/>
        </authorList>
    </citation>
    <scope>NUCLEOTIDE SEQUENCE [LARGE SCALE GENOMIC DNA]</scope>
    <source>
        <strain evidence="6 7">Kr1</strain>
    </source>
</reference>
<dbReference type="EMBL" id="CP019454">
    <property type="protein sequence ID" value="AUW93848.1"/>
    <property type="molecule type" value="Genomic_DNA"/>
</dbReference>
<dbReference type="InterPro" id="IPR000792">
    <property type="entry name" value="Tscrpt_reg_LuxR_C"/>
</dbReference>
<dbReference type="CDD" id="cd00130">
    <property type="entry name" value="PAS"/>
    <property type="match status" value="1"/>
</dbReference>
<feature type="domain" description="HTH luxR-type" evidence="4">
    <location>
        <begin position="105"/>
        <end position="170"/>
    </location>
</feature>
<dbReference type="InterPro" id="IPR035965">
    <property type="entry name" value="PAS-like_dom_sf"/>
</dbReference>
<proteinExistence type="predicted"/>
<dbReference type="Gene3D" id="3.30.450.20">
    <property type="entry name" value="PAS domain"/>
    <property type="match status" value="1"/>
</dbReference>
<evidence type="ECO:0000313" key="7">
    <source>
        <dbReference type="Proteomes" id="UP000325292"/>
    </source>
</evidence>
<evidence type="ECO:0008006" key="8">
    <source>
        <dbReference type="Google" id="ProtNLM"/>
    </source>
</evidence>
<dbReference type="PROSITE" id="PS50112">
    <property type="entry name" value="PAS"/>
    <property type="match status" value="1"/>
</dbReference>
<dbReference type="SUPFAM" id="SSF55785">
    <property type="entry name" value="PYP-like sensor domain (PAS domain)"/>
    <property type="match status" value="1"/>
</dbReference>
<name>A0ABM6RR15_9FIRM</name>
<keyword evidence="7" id="KW-1185">Reference proteome</keyword>
<keyword evidence="1" id="KW-0805">Transcription regulation</keyword>
<evidence type="ECO:0000313" key="6">
    <source>
        <dbReference type="EMBL" id="AUW93848.1"/>
    </source>
</evidence>
<dbReference type="InterPro" id="IPR000014">
    <property type="entry name" value="PAS"/>
</dbReference>
<keyword evidence="2" id="KW-0238">DNA-binding</keyword>
<dbReference type="SUPFAM" id="SSF46894">
    <property type="entry name" value="C-terminal effector domain of the bipartite response regulators"/>
    <property type="match status" value="1"/>
</dbReference>
<sequence length="179" mass="19689">MWSNGACFIVNNDLAIEHWNPAISQMTGLSEEAVLGRRCYDVIRGANLDGSVFCQASCTLLTTGTVPSNILVPTRYTGHRIAELRVTMLDTPPVIVHWLTLSDQVVSPTWHLTPRQQAIFALRSQGYSRAAIAKELHIQLSTVNTHIKRVREILGVRTEQEALAQIAASASSSPTARNE</sequence>
<evidence type="ECO:0000259" key="4">
    <source>
        <dbReference type="PROSITE" id="PS50043"/>
    </source>
</evidence>
<dbReference type="InterPro" id="IPR016032">
    <property type="entry name" value="Sig_transdc_resp-reg_C-effctor"/>
</dbReference>
<evidence type="ECO:0000256" key="3">
    <source>
        <dbReference type="ARBA" id="ARBA00023163"/>
    </source>
</evidence>
<dbReference type="RefSeq" id="WP_103374773.1">
    <property type="nucleotide sequence ID" value="NZ_CP133983.1"/>
</dbReference>
<dbReference type="PANTHER" id="PTHR44688">
    <property type="entry name" value="DNA-BINDING TRANSCRIPTIONAL ACTIVATOR DEVR_DOSR"/>
    <property type="match status" value="1"/>
</dbReference>
<organism evidence="6 7">
    <name type="scientific">Sulfobacillus thermotolerans</name>
    <dbReference type="NCBI Taxonomy" id="338644"/>
    <lineage>
        <taxon>Bacteria</taxon>
        <taxon>Bacillati</taxon>
        <taxon>Bacillota</taxon>
        <taxon>Clostridia</taxon>
        <taxon>Eubacteriales</taxon>
        <taxon>Clostridiales Family XVII. Incertae Sedis</taxon>
        <taxon>Sulfobacillus</taxon>
    </lineage>
</organism>
<keyword evidence="3" id="KW-0804">Transcription</keyword>
<dbReference type="Pfam" id="PF13426">
    <property type="entry name" value="PAS_9"/>
    <property type="match status" value="1"/>
</dbReference>
<dbReference type="Pfam" id="PF00196">
    <property type="entry name" value="GerE"/>
    <property type="match status" value="1"/>
</dbReference>
<evidence type="ECO:0000256" key="2">
    <source>
        <dbReference type="ARBA" id="ARBA00023125"/>
    </source>
</evidence>
<feature type="domain" description="PAS" evidence="5">
    <location>
        <begin position="8"/>
        <end position="37"/>
    </location>
</feature>
<dbReference type="Proteomes" id="UP000325292">
    <property type="component" value="Chromosome"/>
</dbReference>
<dbReference type="CDD" id="cd06170">
    <property type="entry name" value="LuxR_C_like"/>
    <property type="match status" value="1"/>
</dbReference>
<dbReference type="InterPro" id="IPR036388">
    <property type="entry name" value="WH-like_DNA-bd_sf"/>
</dbReference>